<dbReference type="InterPro" id="IPR036388">
    <property type="entry name" value="WH-like_DNA-bd_sf"/>
</dbReference>
<name>A0A172PY98_9HYPO</name>
<evidence type="ECO:0000259" key="11">
    <source>
        <dbReference type="Pfam" id="PF04406"/>
    </source>
</evidence>
<dbReference type="InterPro" id="IPR013049">
    <property type="entry name" value="Spo11/TopoVI_A_N"/>
</dbReference>
<dbReference type="GO" id="GO:0046872">
    <property type="term" value="F:metal ion binding"/>
    <property type="evidence" value="ECO:0007669"/>
    <property type="project" value="UniProtKB-KW"/>
</dbReference>
<sequence length="463" mass="50889">MQWRRTSRPFNGIKSMDHGYRGTSRFPLILEPGNIKSIFTVSPCKEAAYAPVMPSNRHQASHVGSIPTEHLNYAGAAISRIESVFESVINSLLHNEPMSIALASRRGLRRRQSRVPLRQIQFPGRSAQEAQRFARVLLILQLSHHALVSGTVLTKRNIFYQHQELFGTQRVVDELVDDVATTLELDRDDLNIVSTSKSLHTGRLRQQQVASAKGIMAGPLKIRLNDGGELDASSSETGVVIPASRSIQSIDAGSLRWVLVIEKDATFRSLASTLYWETSASGNGLLAKGYPDMITQSFLHLLGRRQPNIPIFVLTDFDPDGLKIFYCYLHGSGNILTDSTVDNPSVSWLGIRSSHLAAMDTVLQTTSNSGSSQSSPAWGSTSAIISSTAHSAAAVALTLRDRKMIVDTLKAFETEDGVTIASLKRELQYMQVLGYKAEIQLLDDSGNLDSWLDAQIQIEMNAS</sequence>
<dbReference type="Pfam" id="PF04406">
    <property type="entry name" value="TP6A_N"/>
    <property type="match status" value="1"/>
</dbReference>
<feature type="non-terminal residue" evidence="13">
    <location>
        <position position="463"/>
    </location>
</feature>
<dbReference type="GO" id="GO:0003918">
    <property type="term" value="F:DNA topoisomerase type II (double strand cut, ATP-hydrolyzing) activity"/>
    <property type="evidence" value="ECO:0007669"/>
    <property type="project" value="UniProtKB-UniRule"/>
</dbReference>
<evidence type="ECO:0000256" key="2">
    <source>
        <dbReference type="ARBA" id="ARBA00001946"/>
    </source>
</evidence>
<dbReference type="InterPro" id="IPR034136">
    <property type="entry name" value="TOPRIM_Topo6A/Spo11"/>
</dbReference>
<dbReference type="CDD" id="cd00223">
    <property type="entry name" value="TOPRIM_TopoIIB_SPO"/>
    <property type="match status" value="1"/>
</dbReference>
<evidence type="ECO:0000313" key="13">
    <source>
        <dbReference type="EMBL" id="AND74279.1"/>
    </source>
</evidence>
<dbReference type="GO" id="GO:0000228">
    <property type="term" value="C:nuclear chromosome"/>
    <property type="evidence" value="ECO:0007669"/>
    <property type="project" value="TreeGrafter"/>
</dbReference>
<evidence type="ECO:0000256" key="4">
    <source>
        <dbReference type="ARBA" id="ARBA00012895"/>
    </source>
</evidence>
<dbReference type="AlphaFoldDB" id="A0A172PY98"/>
<feature type="domain" description="Spo11/DNA topoisomerase VI subunit A N-terminal" evidence="11">
    <location>
        <begin position="131"/>
        <end position="192"/>
    </location>
</feature>
<evidence type="ECO:0000256" key="6">
    <source>
        <dbReference type="ARBA" id="ARBA00022842"/>
    </source>
</evidence>
<dbReference type="GO" id="GO:0000706">
    <property type="term" value="P:meiotic DNA double-strand break processing"/>
    <property type="evidence" value="ECO:0007669"/>
    <property type="project" value="TreeGrafter"/>
</dbReference>
<proteinExistence type="inferred from homology"/>
<protein>
    <recommendedName>
        <fullName evidence="4">DNA topoisomerase (ATP-hydrolyzing)</fullName>
        <ecNumber evidence="4">5.6.2.2</ecNumber>
    </recommendedName>
</protein>
<dbReference type="EC" id="5.6.2.2" evidence="4"/>
<organism evidence="13">
    <name type="scientific">Metarhizium acridum</name>
    <dbReference type="NCBI Taxonomy" id="92637"/>
    <lineage>
        <taxon>Eukaryota</taxon>
        <taxon>Fungi</taxon>
        <taxon>Dikarya</taxon>
        <taxon>Ascomycota</taxon>
        <taxon>Pezizomycotina</taxon>
        <taxon>Sordariomycetes</taxon>
        <taxon>Hypocreomycetidae</taxon>
        <taxon>Hypocreales</taxon>
        <taxon>Clavicipitaceae</taxon>
        <taxon>Metarhizium</taxon>
    </lineage>
</organism>
<keyword evidence="5" id="KW-0479">Metal-binding</keyword>
<dbReference type="PROSITE" id="PS52041">
    <property type="entry name" value="TOPO_IIB"/>
    <property type="match status" value="1"/>
</dbReference>
<dbReference type="PRINTS" id="PR01550">
    <property type="entry name" value="TOP6AFAMILY"/>
</dbReference>
<keyword evidence="8 10" id="KW-0238">DNA-binding</keyword>
<comment type="similarity">
    <text evidence="3 10">Belongs to the TOP6A family.</text>
</comment>
<keyword evidence="9 10" id="KW-0413">Isomerase</keyword>
<feature type="domain" description="Topoisomerase 6 subunit A/Spo11 TOPRIM" evidence="12">
    <location>
        <begin position="257"/>
        <end position="445"/>
    </location>
</feature>
<accession>A0A172PY98</accession>
<dbReference type="GO" id="GO:0042138">
    <property type="term" value="P:meiotic DNA double-strand break formation"/>
    <property type="evidence" value="ECO:0007669"/>
    <property type="project" value="TreeGrafter"/>
</dbReference>
<evidence type="ECO:0000256" key="1">
    <source>
        <dbReference type="ARBA" id="ARBA00000185"/>
    </source>
</evidence>
<evidence type="ECO:0000256" key="8">
    <source>
        <dbReference type="ARBA" id="ARBA00023125"/>
    </source>
</evidence>
<dbReference type="InterPro" id="IPR036078">
    <property type="entry name" value="Spo11/TopoVI_A_sf"/>
</dbReference>
<dbReference type="EMBL" id="KU202351">
    <property type="protein sequence ID" value="AND74279.1"/>
    <property type="molecule type" value="Genomic_DNA"/>
</dbReference>
<evidence type="ECO:0000256" key="7">
    <source>
        <dbReference type="ARBA" id="ARBA00023029"/>
    </source>
</evidence>
<dbReference type="GO" id="GO:0005524">
    <property type="term" value="F:ATP binding"/>
    <property type="evidence" value="ECO:0007669"/>
    <property type="project" value="InterPro"/>
</dbReference>
<evidence type="ECO:0000256" key="5">
    <source>
        <dbReference type="ARBA" id="ARBA00022723"/>
    </source>
</evidence>
<dbReference type="SUPFAM" id="SSF56726">
    <property type="entry name" value="DNA topoisomerase IV, alpha subunit"/>
    <property type="match status" value="1"/>
</dbReference>
<dbReference type="Gene3D" id="3.40.1360.10">
    <property type="match status" value="1"/>
</dbReference>
<keyword evidence="7 10" id="KW-0799">Topoisomerase</keyword>
<evidence type="ECO:0000259" key="12">
    <source>
        <dbReference type="Pfam" id="PF21180"/>
    </source>
</evidence>
<reference evidence="13" key="1">
    <citation type="journal article" date="2016" name="BMC Genomics">
        <title>Genome sequence and comparative analysis of clavicipitaceous insect-pathogenic fungus Aschersonia badia with Metarhizium spp.</title>
        <authorList>
            <person name="Agrawal Y."/>
            <person name="Narwani T."/>
            <person name="Subramanian S."/>
        </authorList>
    </citation>
    <scope>NUCLEOTIDE SEQUENCE</scope>
</reference>
<dbReference type="InterPro" id="IPR002815">
    <property type="entry name" value="Spo11/TopoVI_A"/>
</dbReference>
<comment type="cofactor">
    <cofactor evidence="2">
        <name>Mg(2+)</name>
        <dbReference type="ChEBI" id="CHEBI:18420"/>
    </cofactor>
</comment>
<comment type="catalytic activity">
    <reaction evidence="1 10">
        <text>ATP-dependent breakage, passage and rejoining of double-stranded DNA.</text>
        <dbReference type="EC" id="5.6.2.2"/>
    </reaction>
</comment>
<evidence type="ECO:0000256" key="9">
    <source>
        <dbReference type="ARBA" id="ARBA00023235"/>
    </source>
</evidence>
<dbReference type="Gene3D" id="1.10.10.10">
    <property type="entry name" value="Winged helix-like DNA-binding domain superfamily/Winged helix DNA-binding domain"/>
    <property type="match status" value="1"/>
</dbReference>
<dbReference type="GO" id="GO:0003677">
    <property type="term" value="F:DNA binding"/>
    <property type="evidence" value="ECO:0007669"/>
    <property type="project" value="UniProtKB-UniRule"/>
</dbReference>
<dbReference type="PANTHER" id="PTHR10848:SF0">
    <property type="entry name" value="MEIOTIC RECOMBINATION PROTEIN SPO11"/>
    <property type="match status" value="1"/>
</dbReference>
<keyword evidence="6" id="KW-0460">Magnesium</keyword>
<evidence type="ECO:0000256" key="3">
    <source>
        <dbReference type="ARBA" id="ARBA00006559"/>
    </source>
</evidence>
<dbReference type="PANTHER" id="PTHR10848">
    <property type="entry name" value="MEIOTIC RECOMBINATION PROTEIN SPO11"/>
    <property type="match status" value="1"/>
</dbReference>
<evidence type="ECO:0000256" key="10">
    <source>
        <dbReference type="PROSITE-ProRule" id="PRU01385"/>
    </source>
</evidence>
<feature type="active site" description="O-(5'-phospho-DNA)-tyrosine intermediate" evidence="10">
    <location>
        <position position="160"/>
    </location>
</feature>
<dbReference type="GO" id="GO:0007131">
    <property type="term" value="P:reciprocal meiotic recombination"/>
    <property type="evidence" value="ECO:0007669"/>
    <property type="project" value="TreeGrafter"/>
</dbReference>
<dbReference type="Pfam" id="PF21180">
    <property type="entry name" value="TOP6A-Spo11_Toprim"/>
    <property type="match status" value="1"/>
</dbReference>